<comment type="caution">
    <text evidence="1">The sequence shown here is derived from an EMBL/GenBank/DDBJ whole genome shotgun (WGS) entry which is preliminary data.</text>
</comment>
<evidence type="ECO:0000313" key="1">
    <source>
        <dbReference type="EMBL" id="CAB3985597.1"/>
    </source>
</evidence>
<dbReference type="OrthoDB" id="5987525at2759"/>
<dbReference type="PANTHER" id="PTHR37984:SF5">
    <property type="entry name" value="PROTEIN NYNRIN-LIKE"/>
    <property type="match status" value="1"/>
</dbReference>
<organism evidence="1 2">
    <name type="scientific">Paramuricea clavata</name>
    <name type="common">Red gorgonian</name>
    <name type="synonym">Violescent sea-whip</name>
    <dbReference type="NCBI Taxonomy" id="317549"/>
    <lineage>
        <taxon>Eukaryota</taxon>
        <taxon>Metazoa</taxon>
        <taxon>Cnidaria</taxon>
        <taxon>Anthozoa</taxon>
        <taxon>Octocorallia</taxon>
        <taxon>Malacalcyonacea</taxon>
        <taxon>Plexauridae</taxon>
        <taxon>Paramuricea</taxon>
    </lineage>
</organism>
<name>A0A7D9DGY9_PARCT</name>
<dbReference type="PANTHER" id="PTHR37984">
    <property type="entry name" value="PROTEIN CBG26694"/>
    <property type="match status" value="1"/>
</dbReference>
<dbReference type="Proteomes" id="UP001152795">
    <property type="component" value="Unassembled WGS sequence"/>
</dbReference>
<proteinExistence type="predicted"/>
<reference evidence="1" key="1">
    <citation type="submission" date="2020-04" db="EMBL/GenBank/DDBJ databases">
        <authorList>
            <person name="Alioto T."/>
            <person name="Alioto T."/>
            <person name="Gomez Garrido J."/>
        </authorList>
    </citation>
    <scope>NUCLEOTIDE SEQUENCE</scope>
    <source>
        <strain evidence="1">A484AB</strain>
    </source>
</reference>
<keyword evidence="2" id="KW-1185">Reference proteome</keyword>
<gene>
    <name evidence="1" type="ORF">PACLA_8A023772</name>
</gene>
<dbReference type="AlphaFoldDB" id="A0A7D9DGY9"/>
<sequence length="305" mass="33786">MTGDLSVNTIKENKGETKFTMRNTQEGQGQGQGQLEAEANSANSIIVVVIAEEIMADEFAQHLEKNVIAVTSLTISKSSVSKNEKKKGSGAKAAVTKLHINKQKNKNIFKIQIDTGAQCKILPTETYVRVTGDTELKLLKPCKKEIVSYTGERRNITGKVTLPVWHAGKEQLIKFNIIDGDYRPILSLDTSVALGIVNLRHCDILCLGIQPPKDPASEYKDVFDGSLGKIPDTYKIVIDSTVQPVVHPPRRVPVAMRTRIKSELDKLVAPEVWQRRMHEFVEGLDGVEVTTFSLLVLGILKKRSM</sequence>
<dbReference type="InterPro" id="IPR050951">
    <property type="entry name" value="Retrovirus_Pol_polyprotein"/>
</dbReference>
<dbReference type="EMBL" id="CACRXK020000889">
    <property type="protein sequence ID" value="CAB3985597.1"/>
    <property type="molecule type" value="Genomic_DNA"/>
</dbReference>
<accession>A0A7D9DGY9</accession>
<protein>
    <submittedName>
        <fullName evidence="1">Uncharacterized protein</fullName>
    </submittedName>
</protein>
<evidence type="ECO:0000313" key="2">
    <source>
        <dbReference type="Proteomes" id="UP001152795"/>
    </source>
</evidence>